<gene>
    <name evidence="2" type="ORF">Pph01_63150</name>
</gene>
<accession>A0A8J3UAP3</accession>
<keyword evidence="2" id="KW-0378">Hydrolase</keyword>
<dbReference type="InterPro" id="IPR050471">
    <property type="entry name" value="AB_hydrolase"/>
</dbReference>
<dbReference type="GO" id="GO:0016787">
    <property type="term" value="F:hydrolase activity"/>
    <property type="evidence" value="ECO:0007669"/>
    <property type="project" value="UniProtKB-KW"/>
</dbReference>
<organism evidence="2 3">
    <name type="scientific">Planotetraspora phitsanulokensis</name>
    <dbReference type="NCBI Taxonomy" id="575192"/>
    <lineage>
        <taxon>Bacteria</taxon>
        <taxon>Bacillati</taxon>
        <taxon>Actinomycetota</taxon>
        <taxon>Actinomycetes</taxon>
        <taxon>Streptosporangiales</taxon>
        <taxon>Streptosporangiaceae</taxon>
        <taxon>Planotetraspora</taxon>
    </lineage>
</organism>
<dbReference type="RefSeq" id="WP_204076773.1">
    <property type="nucleotide sequence ID" value="NZ_BAABHI010000012.1"/>
</dbReference>
<dbReference type="Pfam" id="PF00561">
    <property type="entry name" value="Abhydrolase_1"/>
    <property type="match status" value="1"/>
</dbReference>
<keyword evidence="3" id="KW-1185">Reference proteome</keyword>
<dbReference type="PRINTS" id="PR00111">
    <property type="entry name" value="ABHYDROLASE"/>
</dbReference>
<sequence>MTTETDLELGDGRTLHVYDTGPDDADGSLAVFWHHGTPNIGAPPEPLFPAAARLGIRWVSYDRPGYGGSSRLPGRDLASAAACVSAVADALGLDRFAVMGHSGGGPHALACGALLPERVLGVVSVAGLAPFGARGLDWFAGMRASGAASLRAAAEGRAAKERYEASGPEWDPESFTPADHAVLSGPWSWLGDVVGPALDGGPGGLIDDDLAYVAPWGFDPARITPPVLLLHGGEDRVVPSSHGEWLARNCPAAELRLCPDDGHISVLTSGSAALDWLRERADGR</sequence>
<dbReference type="EMBL" id="BOOP01000031">
    <property type="protein sequence ID" value="GII41312.1"/>
    <property type="molecule type" value="Genomic_DNA"/>
</dbReference>
<dbReference type="InterPro" id="IPR000073">
    <property type="entry name" value="AB_hydrolase_1"/>
</dbReference>
<dbReference type="InterPro" id="IPR029058">
    <property type="entry name" value="AB_hydrolase_fold"/>
</dbReference>
<comment type="caution">
    <text evidence="2">The sequence shown here is derived from an EMBL/GenBank/DDBJ whole genome shotgun (WGS) entry which is preliminary data.</text>
</comment>
<reference evidence="2 3" key="1">
    <citation type="submission" date="2021-01" db="EMBL/GenBank/DDBJ databases">
        <title>Whole genome shotgun sequence of Planotetraspora phitsanulokensis NBRC 104273.</title>
        <authorList>
            <person name="Komaki H."/>
            <person name="Tamura T."/>
        </authorList>
    </citation>
    <scope>NUCLEOTIDE SEQUENCE [LARGE SCALE GENOMIC DNA]</scope>
    <source>
        <strain evidence="2 3">NBRC 104273</strain>
    </source>
</reference>
<dbReference type="PANTHER" id="PTHR43433:SF10">
    <property type="entry name" value="AB HYDROLASE-1 DOMAIN-CONTAINING PROTEIN"/>
    <property type="match status" value="1"/>
</dbReference>
<protein>
    <submittedName>
        <fullName evidence="2">Alpha/beta hydrolase</fullName>
    </submittedName>
</protein>
<dbReference type="Proteomes" id="UP000622547">
    <property type="component" value="Unassembled WGS sequence"/>
</dbReference>
<dbReference type="SUPFAM" id="SSF53474">
    <property type="entry name" value="alpha/beta-Hydrolases"/>
    <property type="match status" value="1"/>
</dbReference>
<name>A0A8J3UAP3_9ACTN</name>
<evidence type="ECO:0000313" key="3">
    <source>
        <dbReference type="Proteomes" id="UP000622547"/>
    </source>
</evidence>
<dbReference type="AlphaFoldDB" id="A0A8J3UAP3"/>
<dbReference type="PANTHER" id="PTHR43433">
    <property type="entry name" value="HYDROLASE, ALPHA/BETA FOLD FAMILY PROTEIN"/>
    <property type="match status" value="1"/>
</dbReference>
<evidence type="ECO:0000313" key="2">
    <source>
        <dbReference type="EMBL" id="GII41312.1"/>
    </source>
</evidence>
<feature type="domain" description="AB hydrolase-1" evidence="1">
    <location>
        <begin position="31"/>
        <end position="267"/>
    </location>
</feature>
<proteinExistence type="predicted"/>
<evidence type="ECO:0000259" key="1">
    <source>
        <dbReference type="Pfam" id="PF00561"/>
    </source>
</evidence>
<dbReference type="Gene3D" id="3.40.50.1820">
    <property type="entry name" value="alpha/beta hydrolase"/>
    <property type="match status" value="1"/>
</dbReference>